<dbReference type="SUPFAM" id="SSF55729">
    <property type="entry name" value="Acyl-CoA N-acyltransferases (Nat)"/>
    <property type="match status" value="1"/>
</dbReference>
<dbReference type="AlphaFoldDB" id="A0A2W4UNA8"/>
<evidence type="ECO:0000256" key="1">
    <source>
        <dbReference type="ARBA" id="ARBA00022679"/>
    </source>
</evidence>
<dbReference type="PANTHER" id="PTHR43800">
    <property type="entry name" value="PEPTIDYL-LYSINE N-ACETYLTRANSFERASE YJAB"/>
    <property type="match status" value="1"/>
</dbReference>
<keyword evidence="2" id="KW-0012">Acyltransferase</keyword>
<dbReference type="PANTHER" id="PTHR43800:SF1">
    <property type="entry name" value="PEPTIDYL-LYSINE N-ACETYLTRANSFERASE YJAB"/>
    <property type="match status" value="1"/>
</dbReference>
<dbReference type="Gene3D" id="3.40.630.30">
    <property type="match status" value="1"/>
</dbReference>
<evidence type="ECO:0000259" key="3">
    <source>
        <dbReference type="PROSITE" id="PS51186"/>
    </source>
</evidence>
<reference evidence="5" key="1">
    <citation type="submission" date="2018-04" db="EMBL/GenBank/DDBJ databases">
        <authorList>
            <person name="Cornet L."/>
        </authorList>
    </citation>
    <scope>NUCLEOTIDE SEQUENCE [LARGE SCALE GENOMIC DNA]</scope>
</reference>
<dbReference type="CDD" id="cd04301">
    <property type="entry name" value="NAT_SF"/>
    <property type="match status" value="1"/>
</dbReference>
<comment type="caution">
    <text evidence="4">The sequence shown here is derived from an EMBL/GenBank/DDBJ whole genome shotgun (WGS) entry which is preliminary data.</text>
</comment>
<feature type="domain" description="N-acetyltransferase" evidence="3">
    <location>
        <begin position="4"/>
        <end position="160"/>
    </location>
</feature>
<dbReference type="GO" id="GO:0016747">
    <property type="term" value="F:acyltransferase activity, transferring groups other than amino-acyl groups"/>
    <property type="evidence" value="ECO:0007669"/>
    <property type="project" value="InterPro"/>
</dbReference>
<dbReference type="EMBL" id="QBMC01000006">
    <property type="protein sequence ID" value="PZO22866.1"/>
    <property type="molecule type" value="Genomic_DNA"/>
</dbReference>
<dbReference type="InterPro" id="IPR016181">
    <property type="entry name" value="Acyl_CoA_acyltransferase"/>
</dbReference>
<sequence length="180" mass="20570">MAYAVIRLAEVKDLAVLTEIERAAAKEFSPYVEWLNVEPKLLEGLVPLHFLQQSQAENRLWVATRDRKIIGFTVVKFLIESCFIVEIDVHPNHWRKGIGSALMAACCASAKNHGFSNMTLTTFRKVPWNIPFYQKLGFVVLPAKDWPLEIQAIVRHEARYGFASEKRAVMARSLKDKLDE</sequence>
<keyword evidence="1" id="KW-0808">Transferase</keyword>
<evidence type="ECO:0000256" key="2">
    <source>
        <dbReference type="ARBA" id="ARBA00023315"/>
    </source>
</evidence>
<name>A0A2W4UNA8_9CYAN</name>
<proteinExistence type="predicted"/>
<organism evidence="4 5">
    <name type="scientific">Leptolyngbya foveolarum</name>
    <dbReference type="NCBI Taxonomy" id="47253"/>
    <lineage>
        <taxon>Bacteria</taxon>
        <taxon>Bacillati</taxon>
        <taxon>Cyanobacteriota</taxon>
        <taxon>Cyanophyceae</taxon>
        <taxon>Leptolyngbyales</taxon>
        <taxon>Leptolyngbyaceae</taxon>
        <taxon>Leptolyngbya group</taxon>
        <taxon>Leptolyngbya</taxon>
    </lineage>
</organism>
<dbReference type="InterPro" id="IPR000182">
    <property type="entry name" value="GNAT_dom"/>
</dbReference>
<protein>
    <recommendedName>
        <fullName evidence="3">N-acetyltransferase domain-containing protein</fullName>
    </recommendedName>
</protein>
<reference evidence="4 5" key="2">
    <citation type="submission" date="2018-06" db="EMBL/GenBank/DDBJ databases">
        <title>Metagenomic assembly of (sub)arctic Cyanobacteria and their associated microbiome from non-axenic cultures.</title>
        <authorList>
            <person name="Baurain D."/>
        </authorList>
    </citation>
    <scope>NUCLEOTIDE SEQUENCE [LARGE SCALE GENOMIC DNA]</scope>
    <source>
        <strain evidence="4">ULC129bin1</strain>
    </source>
</reference>
<gene>
    <name evidence="4" type="ORF">DCF25_01825</name>
</gene>
<dbReference type="PROSITE" id="PS51186">
    <property type="entry name" value="GNAT"/>
    <property type="match status" value="1"/>
</dbReference>
<dbReference type="Pfam" id="PF00583">
    <property type="entry name" value="Acetyltransf_1"/>
    <property type="match status" value="1"/>
</dbReference>
<evidence type="ECO:0000313" key="5">
    <source>
        <dbReference type="Proteomes" id="UP000249354"/>
    </source>
</evidence>
<accession>A0A2W4UNA8</accession>
<evidence type="ECO:0000313" key="4">
    <source>
        <dbReference type="EMBL" id="PZO22866.1"/>
    </source>
</evidence>
<dbReference type="Proteomes" id="UP000249354">
    <property type="component" value="Unassembled WGS sequence"/>
</dbReference>